<dbReference type="GO" id="GO:0006310">
    <property type="term" value="P:DNA recombination"/>
    <property type="evidence" value="ECO:0007669"/>
    <property type="project" value="TreeGrafter"/>
</dbReference>
<dbReference type="PANTHER" id="PTHR43788">
    <property type="entry name" value="DNA2/NAM7 HELICASE FAMILY MEMBER"/>
    <property type="match status" value="1"/>
</dbReference>
<feature type="domain" description="UvrD-like helicase C-terminal" evidence="3">
    <location>
        <begin position="21"/>
        <end position="69"/>
    </location>
</feature>
<dbReference type="InterPro" id="IPR050534">
    <property type="entry name" value="Coronavir_polyprotein_1ab"/>
</dbReference>
<dbReference type="Gene3D" id="3.40.50.300">
    <property type="entry name" value="P-loop containing nucleotide triphosphate hydrolases"/>
    <property type="match status" value="1"/>
</dbReference>
<sequence>MVYDENRFVKYDFSQMDEIELAYAVTVHKSQGSEFPIVIMPVSWFPPMLATRNLLYTAVTRGKKAVILVGSENKMHAMVDNNRITERYSGLSARLKAFLQLAAE</sequence>
<evidence type="ECO:0000256" key="2">
    <source>
        <dbReference type="ARBA" id="ARBA00022840"/>
    </source>
</evidence>
<keyword evidence="2" id="KW-0067">ATP-binding</keyword>
<dbReference type="SUPFAM" id="SSF52540">
    <property type="entry name" value="P-loop containing nucleoside triphosphate hydrolases"/>
    <property type="match status" value="1"/>
</dbReference>
<reference evidence="4" key="1">
    <citation type="submission" date="2019-08" db="EMBL/GenBank/DDBJ databases">
        <authorList>
            <person name="Kucharzyk K."/>
            <person name="Murdoch R.W."/>
            <person name="Higgins S."/>
            <person name="Loffler F."/>
        </authorList>
    </citation>
    <scope>NUCLEOTIDE SEQUENCE</scope>
</reference>
<dbReference type="PANTHER" id="PTHR43788:SF6">
    <property type="entry name" value="DNA HELICASE B"/>
    <property type="match status" value="1"/>
</dbReference>
<dbReference type="InterPro" id="IPR027785">
    <property type="entry name" value="UvrD-like_helicase_C"/>
</dbReference>
<dbReference type="EMBL" id="VSSQ01080478">
    <property type="protein sequence ID" value="MPN29672.1"/>
    <property type="molecule type" value="Genomic_DNA"/>
</dbReference>
<name>A0A645GUK7_9ZZZZ</name>
<keyword evidence="4" id="KW-0347">Helicase</keyword>
<dbReference type="InterPro" id="IPR027417">
    <property type="entry name" value="P-loop_NTPase"/>
</dbReference>
<dbReference type="GO" id="GO:0017116">
    <property type="term" value="F:single-stranded DNA helicase activity"/>
    <property type="evidence" value="ECO:0007669"/>
    <property type="project" value="TreeGrafter"/>
</dbReference>
<keyword evidence="4" id="KW-0378">Hydrolase</keyword>
<dbReference type="AlphaFoldDB" id="A0A645GUK7"/>
<dbReference type="GO" id="GO:0009338">
    <property type="term" value="C:exodeoxyribonuclease V complex"/>
    <property type="evidence" value="ECO:0007669"/>
    <property type="project" value="TreeGrafter"/>
</dbReference>
<dbReference type="CDD" id="cd18809">
    <property type="entry name" value="SF1_C_RecD"/>
    <property type="match status" value="1"/>
</dbReference>
<dbReference type="Gene3D" id="2.30.30.940">
    <property type="match status" value="1"/>
</dbReference>
<comment type="caution">
    <text evidence="4">The sequence shown here is derived from an EMBL/GenBank/DDBJ whole genome shotgun (WGS) entry which is preliminary data.</text>
</comment>
<dbReference type="GO" id="GO:0016787">
    <property type="term" value="F:hydrolase activity"/>
    <property type="evidence" value="ECO:0007669"/>
    <property type="project" value="UniProtKB-KW"/>
</dbReference>
<evidence type="ECO:0000256" key="1">
    <source>
        <dbReference type="ARBA" id="ARBA00022741"/>
    </source>
</evidence>
<proteinExistence type="predicted"/>
<protein>
    <submittedName>
        <fullName evidence="4">ATP-dependent RecD-like DNA helicase</fullName>
        <ecNumber evidence="4">3.6.4.12</ecNumber>
    </submittedName>
</protein>
<evidence type="ECO:0000259" key="3">
    <source>
        <dbReference type="Pfam" id="PF13538"/>
    </source>
</evidence>
<accession>A0A645GUK7</accession>
<dbReference type="EC" id="3.6.4.12" evidence="4"/>
<keyword evidence="1" id="KW-0547">Nucleotide-binding</keyword>
<gene>
    <name evidence="4" type="primary">recD2_59</name>
    <name evidence="4" type="ORF">SDC9_177125</name>
</gene>
<evidence type="ECO:0000313" key="4">
    <source>
        <dbReference type="EMBL" id="MPN29672.1"/>
    </source>
</evidence>
<organism evidence="4">
    <name type="scientific">bioreactor metagenome</name>
    <dbReference type="NCBI Taxonomy" id="1076179"/>
    <lineage>
        <taxon>unclassified sequences</taxon>
        <taxon>metagenomes</taxon>
        <taxon>ecological metagenomes</taxon>
    </lineage>
</organism>
<dbReference type="GO" id="GO:0005524">
    <property type="term" value="F:ATP binding"/>
    <property type="evidence" value="ECO:0007669"/>
    <property type="project" value="UniProtKB-KW"/>
</dbReference>
<dbReference type="Pfam" id="PF13538">
    <property type="entry name" value="UvrD_C_2"/>
    <property type="match status" value="1"/>
</dbReference>